<proteinExistence type="inferred from homology"/>
<dbReference type="NCBIfam" id="TIGR00114">
    <property type="entry name" value="lumazine-synth"/>
    <property type="match status" value="1"/>
</dbReference>
<dbReference type="GO" id="GO:0000906">
    <property type="term" value="F:6,7-dimethyl-8-ribityllumazine synthase activity"/>
    <property type="evidence" value="ECO:0007669"/>
    <property type="project" value="UniProtKB-EC"/>
</dbReference>
<dbReference type="CDD" id="cd09209">
    <property type="entry name" value="Lumazine_synthase-I"/>
    <property type="match status" value="1"/>
</dbReference>
<dbReference type="InterPro" id="IPR034964">
    <property type="entry name" value="LS"/>
</dbReference>
<accession>A0A9W8CJG8</accession>
<dbReference type="Gene3D" id="3.40.50.960">
    <property type="entry name" value="Lumazine/riboflavin synthase"/>
    <property type="match status" value="2"/>
</dbReference>
<dbReference type="GO" id="GO:0009349">
    <property type="term" value="C:riboflavin synthase complex"/>
    <property type="evidence" value="ECO:0007669"/>
    <property type="project" value="InterPro"/>
</dbReference>
<comment type="similarity">
    <text evidence="2">Belongs to the DMRL synthase family.</text>
</comment>
<evidence type="ECO:0000256" key="1">
    <source>
        <dbReference type="ARBA" id="ARBA00004917"/>
    </source>
</evidence>
<dbReference type="HAMAP" id="MF_00178">
    <property type="entry name" value="Lumazine_synth"/>
    <property type="match status" value="1"/>
</dbReference>
<keyword evidence="4" id="KW-0686">Riboflavin biosynthesis</keyword>
<evidence type="ECO:0000313" key="7">
    <source>
        <dbReference type="EMBL" id="KAJ1645781.1"/>
    </source>
</evidence>
<dbReference type="Pfam" id="PF00885">
    <property type="entry name" value="DMRL_synthase"/>
    <property type="match status" value="1"/>
</dbReference>
<dbReference type="InterPro" id="IPR036467">
    <property type="entry name" value="LS/RS_sf"/>
</dbReference>
<keyword evidence="8" id="KW-1185">Reference proteome</keyword>
<evidence type="ECO:0000313" key="8">
    <source>
        <dbReference type="Proteomes" id="UP001145021"/>
    </source>
</evidence>
<dbReference type="AlphaFoldDB" id="A0A9W8CJG8"/>
<organism evidence="7 8">
    <name type="scientific">Coemansia asiatica</name>
    <dbReference type="NCBI Taxonomy" id="1052880"/>
    <lineage>
        <taxon>Eukaryota</taxon>
        <taxon>Fungi</taxon>
        <taxon>Fungi incertae sedis</taxon>
        <taxon>Zoopagomycota</taxon>
        <taxon>Kickxellomycotina</taxon>
        <taxon>Kickxellomycetes</taxon>
        <taxon>Kickxellales</taxon>
        <taxon>Kickxellaceae</taxon>
        <taxon>Coemansia</taxon>
    </lineage>
</organism>
<dbReference type="Proteomes" id="UP001145021">
    <property type="component" value="Unassembled WGS sequence"/>
</dbReference>
<evidence type="ECO:0000256" key="3">
    <source>
        <dbReference type="ARBA" id="ARBA00012664"/>
    </source>
</evidence>
<protein>
    <recommendedName>
        <fullName evidence="3">6,7-dimethyl-8-ribityllumazine synthase</fullName>
        <ecNumber evidence="3">2.5.1.78</ecNumber>
    </recommendedName>
</protein>
<evidence type="ECO:0000256" key="4">
    <source>
        <dbReference type="ARBA" id="ARBA00022619"/>
    </source>
</evidence>
<dbReference type="GO" id="GO:0005758">
    <property type="term" value="C:mitochondrial intermembrane space"/>
    <property type="evidence" value="ECO:0007669"/>
    <property type="project" value="TreeGrafter"/>
</dbReference>
<sequence length="360" mass="39856">MGGDDFHKGVKPSSQKLDGSNLKILIVHTRWNQEIVDPLVIGAVHTLEAHGVHPSNIVIRDVPGAYELPGAAQKLIRQSQQQSNLVSNIVDDLLNTPKLSDEVKGPFDAAICIGVLIKGSTMHFEYIADAVSHGIMRVGLDTNVPTVFGVLTCLTDEQAMQRAGIGKGDDKGHNHGEDWGTAAVEMALLRLPLTSYHPERVPIRRREPERPQRHTAPKIGIVYSVENWDLIEPLVNELRYELSEKYQYSPINIRVTQAESIHDIPAFIINLHQRSELVFALGVALKTSETFEQRLVDLLTQRISSIGVPGRLPVFDCILVRDGRAQIEKLLECMGGASGLAETWARRAMDTYAQMLKSGM</sequence>
<keyword evidence="5 7" id="KW-0808">Transferase</keyword>
<dbReference type="EC" id="2.5.1.78" evidence="3"/>
<comment type="catalytic activity">
    <reaction evidence="6">
        <text>(2S)-2-hydroxy-3-oxobutyl phosphate + 5-amino-6-(D-ribitylamino)uracil = 6,7-dimethyl-8-(1-D-ribityl)lumazine + phosphate + 2 H2O + H(+)</text>
        <dbReference type="Rhea" id="RHEA:26152"/>
        <dbReference type="ChEBI" id="CHEBI:15377"/>
        <dbReference type="ChEBI" id="CHEBI:15378"/>
        <dbReference type="ChEBI" id="CHEBI:15934"/>
        <dbReference type="ChEBI" id="CHEBI:43474"/>
        <dbReference type="ChEBI" id="CHEBI:58201"/>
        <dbReference type="ChEBI" id="CHEBI:58830"/>
        <dbReference type="EC" id="2.5.1.78"/>
    </reaction>
</comment>
<comment type="pathway">
    <text evidence="1">Cofactor biosynthesis; riboflavin biosynthesis; riboflavin from 2-hydroxy-3-oxobutyl phosphate and 5-amino-6-(D-ribitylamino)uracil: step 1/2.</text>
</comment>
<evidence type="ECO:0000256" key="6">
    <source>
        <dbReference type="ARBA" id="ARBA00048785"/>
    </source>
</evidence>
<gene>
    <name evidence="7" type="primary">RIB4</name>
    <name evidence="7" type="ORF">LPJ64_002674</name>
</gene>
<dbReference type="SUPFAM" id="SSF52121">
    <property type="entry name" value="Lumazine synthase"/>
    <property type="match status" value="2"/>
</dbReference>
<comment type="caution">
    <text evidence="7">The sequence shown here is derived from an EMBL/GenBank/DDBJ whole genome shotgun (WGS) entry which is preliminary data.</text>
</comment>
<name>A0A9W8CJG8_9FUNG</name>
<dbReference type="PANTHER" id="PTHR21058:SF0">
    <property type="entry name" value="6,7-DIMETHYL-8-RIBITYLLUMAZINE SYNTHASE"/>
    <property type="match status" value="1"/>
</dbReference>
<dbReference type="InterPro" id="IPR002180">
    <property type="entry name" value="LS/RS"/>
</dbReference>
<reference evidence="7" key="1">
    <citation type="submission" date="2022-07" db="EMBL/GenBank/DDBJ databases">
        <title>Phylogenomic reconstructions and comparative analyses of Kickxellomycotina fungi.</title>
        <authorList>
            <person name="Reynolds N.K."/>
            <person name="Stajich J.E."/>
            <person name="Barry K."/>
            <person name="Grigoriev I.V."/>
            <person name="Crous P."/>
            <person name="Smith M.E."/>
        </authorList>
    </citation>
    <scope>NUCLEOTIDE SEQUENCE</scope>
    <source>
        <strain evidence="7">NBRC 105413</strain>
    </source>
</reference>
<dbReference type="EMBL" id="JANBOH010000089">
    <property type="protein sequence ID" value="KAJ1645781.1"/>
    <property type="molecule type" value="Genomic_DNA"/>
</dbReference>
<dbReference type="GO" id="GO:0009231">
    <property type="term" value="P:riboflavin biosynthetic process"/>
    <property type="evidence" value="ECO:0007669"/>
    <property type="project" value="UniProtKB-KW"/>
</dbReference>
<dbReference type="PANTHER" id="PTHR21058">
    <property type="entry name" value="6,7-DIMETHYL-8-RIBITYLLUMAZINE SYNTHASE DMRL SYNTHASE LUMAZINE SYNTHASE"/>
    <property type="match status" value="1"/>
</dbReference>
<evidence type="ECO:0000256" key="5">
    <source>
        <dbReference type="ARBA" id="ARBA00022679"/>
    </source>
</evidence>
<evidence type="ECO:0000256" key="2">
    <source>
        <dbReference type="ARBA" id="ARBA00007424"/>
    </source>
</evidence>